<dbReference type="InterPro" id="IPR001387">
    <property type="entry name" value="Cro/C1-type_HTH"/>
</dbReference>
<evidence type="ECO:0000313" key="2">
    <source>
        <dbReference type="EMBL" id="KUR73508.1"/>
    </source>
</evidence>
<reference evidence="2 3" key="1">
    <citation type="submission" date="2015-10" db="EMBL/GenBank/DDBJ databases">
        <title>Draft genome sequence of Novosphingobium fuchskuhlense DSM 25065 isolated from a surface water sample of the southwest basin of Lake Grosse Fuchskuhle.</title>
        <authorList>
            <person name="Ruckert C."/>
            <person name="Winkler A."/>
            <person name="Glaeser J."/>
            <person name="Grossart H.-P."/>
            <person name="Kalinowski J."/>
            <person name="Glaeser S."/>
        </authorList>
    </citation>
    <scope>NUCLEOTIDE SEQUENCE [LARGE SCALE GENOMIC DNA]</scope>
    <source>
        <strain evidence="2 3">FNE08-7</strain>
    </source>
</reference>
<dbReference type="GO" id="GO:0003677">
    <property type="term" value="F:DNA binding"/>
    <property type="evidence" value="ECO:0007669"/>
    <property type="project" value="InterPro"/>
</dbReference>
<keyword evidence="3" id="KW-1185">Reference proteome</keyword>
<dbReference type="STRING" id="1117702.AQZ52_00570"/>
<dbReference type="PROSITE" id="PS50943">
    <property type="entry name" value="HTH_CROC1"/>
    <property type="match status" value="1"/>
</dbReference>
<dbReference type="Pfam" id="PF01381">
    <property type="entry name" value="HTH_3"/>
    <property type="match status" value="1"/>
</dbReference>
<dbReference type="RefSeq" id="WP_067906025.1">
    <property type="nucleotide sequence ID" value="NZ_KQ954244.1"/>
</dbReference>
<sequence length="136" mass="14863">MADLAGIGDRMAAARAKKQASQVKAAAMLEIADKSYKNYEAEKRELPLAVAVDFCEAFDVQLEWLIYGHQADRADRTAGLVSETVEAVFAEAQQRKLTLSPARAGRVAGYIYSNCTQKGTSPKIEAGPIFDMFDNE</sequence>
<feature type="domain" description="HTH cro/C1-type" evidence="1">
    <location>
        <begin position="11"/>
        <end position="65"/>
    </location>
</feature>
<name>A0A117UZ36_9SPHN</name>
<dbReference type="Gene3D" id="1.10.260.40">
    <property type="entry name" value="lambda repressor-like DNA-binding domains"/>
    <property type="match status" value="1"/>
</dbReference>
<gene>
    <name evidence="2" type="ORF">AQZ52_00570</name>
</gene>
<dbReference type="SMART" id="SM00530">
    <property type="entry name" value="HTH_XRE"/>
    <property type="match status" value="1"/>
</dbReference>
<proteinExistence type="predicted"/>
<dbReference type="InterPro" id="IPR010982">
    <property type="entry name" value="Lambda_DNA-bd_dom_sf"/>
</dbReference>
<dbReference type="EMBL" id="LLZS01000001">
    <property type="protein sequence ID" value="KUR73508.1"/>
    <property type="molecule type" value="Genomic_DNA"/>
</dbReference>
<comment type="caution">
    <text evidence="2">The sequence shown here is derived from an EMBL/GenBank/DDBJ whole genome shotgun (WGS) entry which is preliminary data.</text>
</comment>
<evidence type="ECO:0000313" key="3">
    <source>
        <dbReference type="Proteomes" id="UP000058012"/>
    </source>
</evidence>
<organism evidence="2 3">
    <name type="scientific">Novosphingobium fuchskuhlense</name>
    <dbReference type="NCBI Taxonomy" id="1117702"/>
    <lineage>
        <taxon>Bacteria</taxon>
        <taxon>Pseudomonadati</taxon>
        <taxon>Pseudomonadota</taxon>
        <taxon>Alphaproteobacteria</taxon>
        <taxon>Sphingomonadales</taxon>
        <taxon>Sphingomonadaceae</taxon>
        <taxon>Novosphingobium</taxon>
    </lineage>
</organism>
<dbReference type="OrthoDB" id="7861047at2"/>
<dbReference type="SUPFAM" id="SSF47413">
    <property type="entry name" value="lambda repressor-like DNA-binding domains"/>
    <property type="match status" value="1"/>
</dbReference>
<dbReference type="CDD" id="cd00093">
    <property type="entry name" value="HTH_XRE"/>
    <property type="match status" value="1"/>
</dbReference>
<protein>
    <recommendedName>
        <fullName evidence="1">HTH cro/C1-type domain-containing protein</fullName>
    </recommendedName>
</protein>
<dbReference type="Proteomes" id="UP000058012">
    <property type="component" value="Unassembled WGS sequence"/>
</dbReference>
<accession>A0A117UZ36</accession>
<evidence type="ECO:0000259" key="1">
    <source>
        <dbReference type="PROSITE" id="PS50943"/>
    </source>
</evidence>
<dbReference type="AlphaFoldDB" id="A0A117UZ36"/>